<gene>
    <name evidence="1" type="ORF">GCM10017786_20710</name>
</gene>
<dbReference type="EMBL" id="BNAU01000002">
    <property type="protein sequence ID" value="GHE88568.1"/>
    <property type="molecule type" value="Genomic_DNA"/>
</dbReference>
<accession>A0ABQ3IQF0</accession>
<protein>
    <submittedName>
        <fullName evidence="1">Uncharacterized protein</fullName>
    </submittedName>
</protein>
<organism evidence="1 2">
    <name type="scientific">Amycolatopsis deserti</name>
    <dbReference type="NCBI Taxonomy" id="185696"/>
    <lineage>
        <taxon>Bacteria</taxon>
        <taxon>Bacillati</taxon>
        <taxon>Actinomycetota</taxon>
        <taxon>Actinomycetes</taxon>
        <taxon>Pseudonocardiales</taxon>
        <taxon>Pseudonocardiaceae</taxon>
        <taxon>Amycolatopsis</taxon>
    </lineage>
</organism>
<sequence length="46" mass="4886">MDVAGGGNQRIAQVASRGLLDERRLVCLTETNGTAEADIEDVLDVN</sequence>
<reference evidence="2" key="1">
    <citation type="journal article" date="2019" name="Int. J. Syst. Evol. Microbiol.">
        <title>The Global Catalogue of Microorganisms (GCM) 10K type strain sequencing project: providing services to taxonomists for standard genome sequencing and annotation.</title>
        <authorList>
            <consortium name="The Broad Institute Genomics Platform"/>
            <consortium name="The Broad Institute Genome Sequencing Center for Infectious Disease"/>
            <person name="Wu L."/>
            <person name="Ma J."/>
        </authorList>
    </citation>
    <scope>NUCLEOTIDE SEQUENCE [LARGE SCALE GENOMIC DNA]</scope>
    <source>
        <strain evidence="2">CGMCC 4.7677</strain>
    </source>
</reference>
<dbReference type="Proteomes" id="UP000605897">
    <property type="component" value="Unassembled WGS sequence"/>
</dbReference>
<evidence type="ECO:0000313" key="1">
    <source>
        <dbReference type="EMBL" id="GHE88568.1"/>
    </source>
</evidence>
<dbReference type="RefSeq" id="WP_191244292.1">
    <property type="nucleotide sequence ID" value="NZ_BNAU01000002.1"/>
</dbReference>
<name>A0ABQ3IQF0_9PSEU</name>
<proteinExistence type="predicted"/>
<keyword evidence="2" id="KW-1185">Reference proteome</keyword>
<evidence type="ECO:0000313" key="2">
    <source>
        <dbReference type="Proteomes" id="UP000605897"/>
    </source>
</evidence>
<comment type="caution">
    <text evidence="1">The sequence shown here is derived from an EMBL/GenBank/DDBJ whole genome shotgun (WGS) entry which is preliminary data.</text>
</comment>